<protein>
    <submittedName>
        <fullName evidence="8">General substrate transporter</fullName>
    </submittedName>
</protein>
<dbReference type="InterPro" id="IPR005829">
    <property type="entry name" value="Sugar_transporter_CS"/>
</dbReference>
<dbReference type="PANTHER" id="PTHR48022:SF41">
    <property type="entry name" value="MAJOR FACILITATOR SUPERFAMILY (MFS) PROFILE DOMAIN-CONTAINING PROTEIN"/>
    <property type="match status" value="1"/>
</dbReference>
<feature type="transmembrane region" description="Helical" evidence="6">
    <location>
        <begin position="77"/>
        <end position="98"/>
    </location>
</feature>
<dbReference type="PROSITE" id="PS00217">
    <property type="entry name" value="SUGAR_TRANSPORT_2"/>
    <property type="match status" value="1"/>
</dbReference>
<dbReference type="GO" id="GO:0016020">
    <property type="term" value="C:membrane"/>
    <property type="evidence" value="ECO:0007669"/>
    <property type="project" value="UniProtKB-SubCell"/>
</dbReference>
<keyword evidence="5 6" id="KW-0472">Membrane</keyword>
<proteinExistence type="inferred from homology"/>
<feature type="transmembrane region" description="Helical" evidence="6">
    <location>
        <begin position="361"/>
        <end position="381"/>
    </location>
</feature>
<keyword evidence="3 6" id="KW-0812">Transmembrane</keyword>
<dbReference type="PANTHER" id="PTHR48022">
    <property type="entry name" value="PLASTIDIC GLUCOSE TRANSPORTER 4"/>
    <property type="match status" value="1"/>
</dbReference>
<dbReference type="Pfam" id="PF00083">
    <property type="entry name" value="Sugar_tr"/>
    <property type="match status" value="1"/>
</dbReference>
<dbReference type="InterPro" id="IPR050360">
    <property type="entry name" value="MFS_Sugar_Transporters"/>
</dbReference>
<keyword evidence="9" id="KW-1185">Reference proteome</keyword>
<feature type="transmembrane region" description="Helical" evidence="6">
    <location>
        <begin position="462"/>
        <end position="480"/>
    </location>
</feature>
<evidence type="ECO:0000256" key="3">
    <source>
        <dbReference type="ARBA" id="ARBA00022692"/>
    </source>
</evidence>
<dbReference type="InterPro" id="IPR036259">
    <property type="entry name" value="MFS_trans_sf"/>
</dbReference>
<accession>A0A8K0SED4</accession>
<feature type="transmembrane region" description="Helical" evidence="6">
    <location>
        <begin position="327"/>
        <end position="349"/>
    </location>
</feature>
<dbReference type="EMBL" id="JAGPNK010000019">
    <property type="protein sequence ID" value="KAH7305276.1"/>
    <property type="molecule type" value="Genomic_DNA"/>
</dbReference>
<comment type="caution">
    <text evidence="8">The sequence shown here is derived from an EMBL/GenBank/DDBJ whole genome shotgun (WGS) entry which is preliminary data.</text>
</comment>
<evidence type="ECO:0000313" key="9">
    <source>
        <dbReference type="Proteomes" id="UP000813444"/>
    </source>
</evidence>
<feature type="transmembrane region" description="Helical" evidence="6">
    <location>
        <begin position="168"/>
        <end position="185"/>
    </location>
</feature>
<comment type="subcellular location">
    <subcellularLocation>
        <location evidence="1">Membrane</location>
        <topology evidence="1">Multi-pass membrane protein</topology>
    </subcellularLocation>
</comment>
<evidence type="ECO:0000256" key="6">
    <source>
        <dbReference type="SAM" id="Phobius"/>
    </source>
</evidence>
<evidence type="ECO:0000259" key="7">
    <source>
        <dbReference type="PROSITE" id="PS50850"/>
    </source>
</evidence>
<feature type="transmembrane region" description="Helical" evidence="6">
    <location>
        <begin position="292"/>
        <end position="315"/>
    </location>
</feature>
<evidence type="ECO:0000256" key="4">
    <source>
        <dbReference type="ARBA" id="ARBA00022989"/>
    </source>
</evidence>
<dbReference type="PROSITE" id="PS50850">
    <property type="entry name" value="MFS"/>
    <property type="match status" value="1"/>
</dbReference>
<gene>
    <name evidence="8" type="ORF">B0I35DRAFT_362377</name>
</gene>
<keyword evidence="4 6" id="KW-1133">Transmembrane helix</keyword>
<name>A0A8K0SED4_9HYPO</name>
<dbReference type="OrthoDB" id="6612291at2759"/>
<feature type="transmembrane region" description="Helical" evidence="6">
    <location>
        <begin position="387"/>
        <end position="408"/>
    </location>
</feature>
<feature type="domain" description="Major facilitator superfamily (MFS) profile" evidence="7">
    <location>
        <begin position="33"/>
        <end position="484"/>
    </location>
</feature>
<dbReference type="InterPro" id="IPR005828">
    <property type="entry name" value="MFS_sugar_transport-like"/>
</dbReference>
<feature type="transmembrane region" description="Helical" evidence="6">
    <location>
        <begin position="35"/>
        <end position="57"/>
    </location>
</feature>
<sequence length="513" mass="55723">MIGKASDAGLVHEFDEDVPLWQAIRRYPKVVAWDLSLALIIMGWGFDSVVVGSISSVEAFQRDYGEILHDRLIIPSVWLSLWSAATPLGMSFGSLFAGWLQDRFGRRQSLFWGSIIAAVAVALIFCSGLLPDVNGMRLAFTLGKLIQGFASGLLKIVSMTYMSENSPVALRGSALALIPTLNLVGQLIGSTSMYAINDVQGNTGYLAILGMQWLFAVLPFIISLLIPESPTYLLNKDQADVALRSAQALYAPRANAQEALARLRQTIEEEKAESKNCTYLECFHARHRRRTVLVLLANLFPTLFGLDLITRGSYFLQTIGMDSGTSLLLLILGIVLGFAANVGGVWVMARFPRRATMMTSLGAAGVLWAAMGIAGSWLGSQGEENPVVYYFTAADLMIIVVAVGLGAWPGTYAINGETSALRMRSKTQGLGGVSQQVSSVVMSLILPYIYNLDAGALGGRTGFLFAGTCFLSVIWTFYFLPEMKGRPAMDVDMMFDAKLPARHFSAWTASSTQ</sequence>
<feature type="transmembrane region" description="Helical" evidence="6">
    <location>
        <begin position="110"/>
        <end position="130"/>
    </location>
</feature>
<dbReference type="GO" id="GO:0005351">
    <property type="term" value="F:carbohydrate:proton symporter activity"/>
    <property type="evidence" value="ECO:0007669"/>
    <property type="project" value="TreeGrafter"/>
</dbReference>
<reference evidence="8" key="1">
    <citation type="journal article" date="2021" name="Nat. Commun.">
        <title>Genetic determinants of endophytism in the Arabidopsis root mycobiome.</title>
        <authorList>
            <person name="Mesny F."/>
            <person name="Miyauchi S."/>
            <person name="Thiergart T."/>
            <person name="Pickel B."/>
            <person name="Atanasova L."/>
            <person name="Karlsson M."/>
            <person name="Huettel B."/>
            <person name="Barry K.W."/>
            <person name="Haridas S."/>
            <person name="Chen C."/>
            <person name="Bauer D."/>
            <person name="Andreopoulos W."/>
            <person name="Pangilinan J."/>
            <person name="LaButti K."/>
            <person name="Riley R."/>
            <person name="Lipzen A."/>
            <person name="Clum A."/>
            <person name="Drula E."/>
            <person name="Henrissat B."/>
            <person name="Kohler A."/>
            <person name="Grigoriev I.V."/>
            <person name="Martin F.M."/>
            <person name="Hacquard S."/>
        </authorList>
    </citation>
    <scope>NUCLEOTIDE SEQUENCE</scope>
    <source>
        <strain evidence="8">MPI-CAGE-CH-0235</strain>
    </source>
</reference>
<evidence type="ECO:0000313" key="8">
    <source>
        <dbReference type="EMBL" id="KAH7305276.1"/>
    </source>
</evidence>
<organism evidence="8 9">
    <name type="scientific">Stachybotrys elegans</name>
    <dbReference type="NCBI Taxonomy" id="80388"/>
    <lineage>
        <taxon>Eukaryota</taxon>
        <taxon>Fungi</taxon>
        <taxon>Dikarya</taxon>
        <taxon>Ascomycota</taxon>
        <taxon>Pezizomycotina</taxon>
        <taxon>Sordariomycetes</taxon>
        <taxon>Hypocreomycetidae</taxon>
        <taxon>Hypocreales</taxon>
        <taxon>Stachybotryaceae</taxon>
        <taxon>Stachybotrys</taxon>
    </lineage>
</organism>
<dbReference type="SUPFAM" id="SSF103473">
    <property type="entry name" value="MFS general substrate transporter"/>
    <property type="match status" value="1"/>
</dbReference>
<dbReference type="AlphaFoldDB" id="A0A8K0SED4"/>
<dbReference type="Proteomes" id="UP000813444">
    <property type="component" value="Unassembled WGS sequence"/>
</dbReference>
<evidence type="ECO:0000256" key="2">
    <source>
        <dbReference type="ARBA" id="ARBA00010992"/>
    </source>
</evidence>
<dbReference type="Gene3D" id="1.20.1250.20">
    <property type="entry name" value="MFS general substrate transporter like domains"/>
    <property type="match status" value="1"/>
</dbReference>
<dbReference type="InterPro" id="IPR020846">
    <property type="entry name" value="MFS_dom"/>
</dbReference>
<comment type="similarity">
    <text evidence="2">Belongs to the major facilitator superfamily. Sugar transporter (TC 2.A.1.1) family.</text>
</comment>
<feature type="transmembrane region" description="Helical" evidence="6">
    <location>
        <begin position="429"/>
        <end position="450"/>
    </location>
</feature>
<evidence type="ECO:0000256" key="5">
    <source>
        <dbReference type="ARBA" id="ARBA00023136"/>
    </source>
</evidence>
<evidence type="ECO:0000256" key="1">
    <source>
        <dbReference type="ARBA" id="ARBA00004141"/>
    </source>
</evidence>
<feature type="transmembrane region" description="Helical" evidence="6">
    <location>
        <begin position="205"/>
        <end position="226"/>
    </location>
</feature>